<evidence type="ECO:0000256" key="1">
    <source>
        <dbReference type="SAM" id="MobiDB-lite"/>
    </source>
</evidence>
<keyword evidence="3" id="KW-1185">Reference proteome</keyword>
<dbReference type="AlphaFoldDB" id="A0AAP0K1A0"/>
<gene>
    <name evidence="2" type="ORF">Syun_012865</name>
</gene>
<reference evidence="2 3" key="1">
    <citation type="submission" date="2024-01" db="EMBL/GenBank/DDBJ databases">
        <title>Genome assemblies of Stephania.</title>
        <authorList>
            <person name="Yang L."/>
        </authorList>
    </citation>
    <scope>NUCLEOTIDE SEQUENCE [LARGE SCALE GENOMIC DNA]</scope>
    <source>
        <strain evidence="2">YNDBR</strain>
        <tissue evidence="2">Leaf</tissue>
    </source>
</reference>
<evidence type="ECO:0000313" key="2">
    <source>
        <dbReference type="EMBL" id="KAK9143465.1"/>
    </source>
</evidence>
<dbReference type="EMBL" id="JBBNAF010000005">
    <property type="protein sequence ID" value="KAK9143465.1"/>
    <property type="molecule type" value="Genomic_DNA"/>
</dbReference>
<evidence type="ECO:0000313" key="3">
    <source>
        <dbReference type="Proteomes" id="UP001420932"/>
    </source>
</evidence>
<dbReference type="Proteomes" id="UP001420932">
    <property type="component" value="Unassembled WGS sequence"/>
</dbReference>
<organism evidence="2 3">
    <name type="scientific">Stephania yunnanensis</name>
    <dbReference type="NCBI Taxonomy" id="152371"/>
    <lineage>
        <taxon>Eukaryota</taxon>
        <taxon>Viridiplantae</taxon>
        <taxon>Streptophyta</taxon>
        <taxon>Embryophyta</taxon>
        <taxon>Tracheophyta</taxon>
        <taxon>Spermatophyta</taxon>
        <taxon>Magnoliopsida</taxon>
        <taxon>Ranunculales</taxon>
        <taxon>Menispermaceae</taxon>
        <taxon>Menispermoideae</taxon>
        <taxon>Cissampelideae</taxon>
        <taxon>Stephania</taxon>
    </lineage>
</organism>
<comment type="caution">
    <text evidence="2">The sequence shown here is derived from an EMBL/GenBank/DDBJ whole genome shotgun (WGS) entry which is preliminary data.</text>
</comment>
<accession>A0AAP0K1A0</accession>
<name>A0AAP0K1A0_9MAGN</name>
<protein>
    <submittedName>
        <fullName evidence="2">Uncharacterized protein</fullName>
    </submittedName>
</protein>
<proteinExistence type="predicted"/>
<feature type="region of interest" description="Disordered" evidence="1">
    <location>
        <begin position="67"/>
        <end position="88"/>
    </location>
</feature>
<sequence length="133" mass="14532">MTLLVPRELAKVWPCSCQGPRQGAAELPPRNVPKELAKAGPCSCQGPRQGVAALLPRNMPKELAKARPYSCQGPRQGATTLPPRNAPRLGLARTKARAKAPLCSTPRRDLFHTHTRCLVYAAYDFPIPMREPA</sequence>